<protein>
    <submittedName>
        <fullName evidence="1">Uncharacterized protein</fullName>
    </submittedName>
</protein>
<organism evidence="1 2">
    <name type="scientific">Hyaloscypha hepaticicola</name>
    <dbReference type="NCBI Taxonomy" id="2082293"/>
    <lineage>
        <taxon>Eukaryota</taxon>
        <taxon>Fungi</taxon>
        <taxon>Dikarya</taxon>
        <taxon>Ascomycota</taxon>
        <taxon>Pezizomycotina</taxon>
        <taxon>Leotiomycetes</taxon>
        <taxon>Helotiales</taxon>
        <taxon>Hyaloscyphaceae</taxon>
        <taxon>Hyaloscypha</taxon>
    </lineage>
</organism>
<reference evidence="1 2" key="1">
    <citation type="submission" date="2016-05" db="EMBL/GenBank/DDBJ databases">
        <title>A degradative enzymes factory behind the ericoid mycorrhizal symbiosis.</title>
        <authorList>
            <consortium name="DOE Joint Genome Institute"/>
            <person name="Martino E."/>
            <person name="Morin E."/>
            <person name="Grelet G."/>
            <person name="Kuo A."/>
            <person name="Kohler A."/>
            <person name="Daghino S."/>
            <person name="Barry K."/>
            <person name="Choi C."/>
            <person name="Cichocki N."/>
            <person name="Clum A."/>
            <person name="Copeland A."/>
            <person name="Hainaut M."/>
            <person name="Haridas S."/>
            <person name="Labutti K."/>
            <person name="Lindquist E."/>
            <person name="Lipzen A."/>
            <person name="Khouja H.-R."/>
            <person name="Murat C."/>
            <person name="Ohm R."/>
            <person name="Olson A."/>
            <person name="Spatafora J."/>
            <person name="Veneault-Fourrey C."/>
            <person name="Henrissat B."/>
            <person name="Grigoriev I."/>
            <person name="Martin F."/>
            <person name="Perotto S."/>
        </authorList>
    </citation>
    <scope>NUCLEOTIDE SEQUENCE [LARGE SCALE GENOMIC DNA]</scope>
    <source>
        <strain evidence="1 2">UAMH 7357</strain>
    </source>
</reference>
<evidence type="ECO:0000313" key="1">
    <source>
        <dbReference type="EMBL" id="PMD27848.1"/>
    </source>
</evidence>
<dbReference type="AlphaFoldDB" id="A0A2J6QNM1"/>
<dbReference type="EMBL" id="KZ613465">
    <property type="protein sequence ID" value="PMD27848.1"/>
    <property type="molecule type" value="Genomic_DNA"/>
</dbReference>
<accession>A0A2J6QNM1</accession>
<evidence type="ECO:0000313" key="2">
    <source>
        <dbReference type="Proteomes" id="UP000235672"/>
    </source>
</evidence>
<sequence length="263" mass="29380">MAGVDLGPPSSLSRPKMRTFQNSSEIFLLTQICLTSFGGHSTLEAKEVIRILEDAGIISCICGVGALMFYGAGRVSSNREICVPSQLKERAEALLKSEKYASSYISLPPWPFPSSASLSHTYTRFKAAAVSFYFVLVPLNNIHLPPLDSQIFDFLEANDHVSLADAIDGSDVSEEWGYQNLDLDGGIDLEWAEWKNSLILEHGGRAVFYDLCSTQYVDKRELWQSMVRRKGGRRGWTQPHELFATRFRLHGSPPPWLEESDAC</sequence>
<name>A0A2J6QNM1_9HELO</name>
<dbReference type="OrthoDB" id="3259529at2759"/>
<dbReference type="Proteomes" id="UP000235672">
    <property type="component" value="Unassembled WGS sequence"/>
</dbReference>
<proteinExistence type="predicted"/>
<keyword evidence="2" id="KW-1185">Reference proteome</keyword>
<gene>
    <name evidence="1" type="ORF">NA56DRAFT_743157</name>
</gene>